<protein>
    <submittedName>
        <fullName evidence="6">Histidine kinase</fullName>
    </submittedName>
</protein>
<keyword evidence="2 6" id="KW-0418">Kinase</keyword>
<evidence type="ECO:0000256" key="2">
    <source>
        <dbReference type="ARBA" id="ARBA00022777"/>
    </source>
</evidence>
<comment type="caution">
    <text evidence="6">The sequence shown here is derived from an EMBL/GenBank/DDBJ whole genome shotgun (WGS) entry which is preliminary data.</text>
</comment>
<evidence type="ECO:0000256" key="4">
    <source>
        <dbReference type="SAM" id="Phobius"/>
    </source>
</evidence>
<organism evidence="6 7">
    <name type="scientific">Keguizhuia sedimenti</name>
    <dbReference type="NCBI Taxonomy" id="3064264"/>
    <lineage>
        <taxon>Bacteria</taxon>
        <taxon>Pseudomonadati</taxon>
        <taxon>Pseudomonadota</taxon>
        <taxon>Betaproteobacteria</taxon>
        <taxon>Burkholderiales</taxon>
        <taxon>Oxalobacteraceae</taxon>
        <taxon>Keguizhuia</taxon>
    </lineage>
</organism>
<keyword evidence="4" id="KW-0812">Transmembrane</keyword>
<dbReference type="Gene3D" id="1.20.5.1930">
    <property type="match status" value="1"/>
</dbReference>
<reference evidence="6 7" key="1">
    <citation type="submission" date="2023-08" db="EMBL/GenBank/DDBJ databases">
        <title>Oxalobacteraceae gen .nov., isolated from river sludge outside the plant.</title>
        <authorList>
            <person name="Zhao S.Y."/>
        </authorList>
    </citation>
    <scope>NUCLEOTIDE SEQUENCE [LARGE SCALE GENOMIC DNA]</scope>
    <source>
        <strain evidence="6 7">R-40</strain>
    </source>
</reference>
<evidence type="ECO:0000313" key="7">
    <source>
        <dbReference type="Proteomes" id="UP001225596"/>
    </source>
</evidence>
<keyword evidence="1" id="KW-0808">Transferase</keyword>
<evidence type="ECO:0000256" key="3">
    <source>
        <dbReference type="ARBA" id="ARBA00023012"/>
    </source>
</evidence>
<dbReference type="PANTHER" id="PTHR24421">
    <property type="entry name" value="NITRATE/NITRITE SENSOR PROTEIN NARX-RELATED"/>
    <property type="match status" value="1"/>
</dbReference>
<evidence type="ECO:0000259" key="5">
    <source>
        <dbReference type="Pfam" id="PF07730"/>
    </source>
</evidence>
<keyword evidence="4" id="KW-1133">Transmembrane helix</keyword>
<dbReference type="RefSeq" id="WP_338434737.1">
    <property type="nucleotide sequence ID" value="NZ_JAUYVH010000001.1"/>
</dbReference>
<dbReference type="Gene3D" id="3.30.565.10">
    <property type="entry name" value="Histidine kinase-like ATPase, C-terminal domain"/>
    <property type="match status" value="1"/>
</dbReference>
<gene>
    <name evidence="6" type="ORF">Q8A64_00620</name>
</gene>
<feature type="transmembrane region" description="Helical" evidence="4">
    <location>
        <begin position="51"/>
        <end position="70"/>
    </location>
</feature>
<keyword evidence="4" id="KW-0472">Membrane</keyword>
<dbReference type="Pfam" id="PF07730">
    <property type="entry name" value="HisKA_3"/>
    <property type="match status" value="1"/>
</dbReference>
<keyword evidence="3" id="KW-0902">Two-component regulatory system</keyword>
<proteinExistence type="predicted"/>
<dbReference type="InterPro" id="IPR036890">
    <property type="entry name" value="HATPase_C_sf"/>
</dbReference>
<sequence>MNATGLAKHFNEDSDCGDSSHHVVNLIRFFIAVFAGFSFIPDAFSLPEDSIAKVIAFSGYLIFSLAILIASKRHFYYTNSRYVIWADIAWHGALIALTGPLSSILLPLFLFSILVFSMQFGAKEGIQSTAASTILYVTLVMSQDFPDGQEEWAQLVLRTMFLLSLGLMITNWGGSQALLRRRLTLLREVSLVSNPRFGIDHTVASVMEKIRAFFDAEKCILVYRNGDNSTYFMRQTSATAVREAIYARPLSADLALLLLPSNINRRVGLYKSFSLARLSKRPYCCLYDLAIKEWNVCNPENSAHIANILNATSFISAPLQLRKNSGRIYILSNRKSFTTNDAIFLSQITEQAFSVISSVDLVDQLASEAAEQERRRIIGDLHDTTIQSYIGLRLGLEALRTKVEPHNSLAPVIDQLIKMSNDVIDELRSYVSNLKEKEEKAETTFVASIRRQVAKFHEFYGINIDVLCEDEIHINDRLAAEALQIVKEGLSNIRKHTLAQNGTIKVICSENSLSLKIQNEEAERNNADFTPRSISERAQALGGRAWVEQEMGSLTTVVIEIPI</sequence>
<feature type="domain" description="Signal transduction histidine kinase subgroup 3 dimerisation and phosphoacceptor" evidence="5">
    <location>
        <begin position="373"/>
        <end position="438"/>
    </location>
</feature>
<dbReference type="EMBL" id="JAUYVH010000001">
    <property type="protein sequence ID" value="MDQ9168905.1"/>
    <property type="molecule type" value="Genomic_DNA"/>
</dbReference>
<feature type="transmembrane region" description="Helical" evidence="4">
    <location>
        <begin position="26"/>
        <end position="44"/>
    </location>
</feature>
<dbReference type="Proteomes" id="UP001225596">
    <property type="component" value="Unassembled WGS sequence"/>
</dbReference>
<dbReference type="InterPro" id="IPR050482">
    <property type="entry name" value="Sensor_HK_TwoCompSys"/>
</dbReference>
<dbReference type="GO" id="GO:0016301">
    <property type="term" value="F:kinase activity"/>
    <property type="evidence" value="ECO:0007669"/>
    <property type="project" value="UniProtKB-KW"/>
</dbReference>
<feature type="transmembrane region" description="Helical" evidence="4">
    <location>
        <begin position="90"/>
        <end position="116"/>
    </location>
</feature>
<dbReference type="InterPro" id="IPR011712">
    <property type="entry name" value="Sig_transdc_His_kin_sub3_dim/P"/>
</dbReference>
<keyword evidence="7" id="KW-1185">Reference proteome</keyword>
<accession>A0ABU1BIS8</accession>
<name>A0ABU1BIS8_9BURK</name>
<dbReference type="SUPFAM" id="SSF55781">
    <property type="entry name" value="GAF domain-like"/>
    <property type="match status" value="1"/>
</dbReference>
<evidence type="ECO:0000313" key="6">
    <source>
        <dbReference type="EMBL" id="MDQ9168905.1"/>
    </source>
</evidence>
<evidence type="ECO:0000256" key="1">
    <source>
        <dbReference type="ARBA" id="ARBA00022679"/>
    </source>
</evidence>